<dbReference type="EMBL" id="MSCL01000001">
    <property type="protein sequence ID" value="PQJ75218.1"/>
    <property type="molecule type" value="Genomic_DNA"/>
</dbReference>
<dbReference type="InterPro" id="IPR036680">
    <property type="entry name" value="SPOR-like_sf"/>
</dbReference>
<dbReference type="RefSeq" id="WP_105046360.1">
    <property type="nucleotide sequence ID" value="NZ_CP150662.1"/>
</dbReference>
<proteinExistence type="predicted"/>
<dbReference type="Pfam" id="PF18175">
    <property type="entry name" value="HU-CCDC81_bac_2"/>
    <property type="match status" value="1"/>
</dbReference>
<dbReference type="InterPro" id="IPR041268">
    <property type="entry name" value="HU-CCDC81_bac_2"/>
</dbReference>
<protein>
    <recommendedName>
        <fullName evidence="1">SPOR domain-containing protein</fullName>
    </recommendedName>
</protein>
<keyword evidence="3" id="KW-1185">Reference proteome</keyword>
<dbReference type="Pfam" id="PF05036">
    <property type="entry name" value="SPOR"/>
    <property type="match status" value="1"/>
</dbReference>
<accession>A0A2S7WC66</accession>
<organism evidence="2 3">
    <name type="scientific">Polaribacter gangjinensis</name>
    <dbReference type="NCBI Taxonomy" id="574710"/>
    <lineage>
        <taxon>Bacteria</taxon>
        <taxon>Pseudomonadati</taxon>
        <taxon>Bacteroidota</taxon>
        <taxon>Flavobacteriia</taxon>
        <taxon>Flavobacteriales</taxon>
        <taxon>Flavobacteriaceae</taxon>
    </lineage>
</organism>
<evidence type="ECO:0000259" key="1">
    <source>
        <dbReference type="PROSITE" id="PS51724"/>
    </source>
</evidence>
<reference evidence="2 3" key="1">
    <citation type="submission" date="2016-12" db="EMBL/GenBank/DDBJ databases">
        <title>Trade-off between light-utilization and light-protection in marine flavobacteria.</title>
        <authorList>
            <person name="Kumagai Y."/>
            <person name="Yoshizawa S."/>
            <person name="Kogure K."/>
            <person name="Iwasaki W."/>
        </authorList>
    </citation>
    <scope>NUCLEOTIDE SEQUENCE [LARGE SCALE GENOMIC DNA]</scope>
    <source>
        <strain evidence="2 3">KCTC 22729</strain>
    </source>
</reference>
<dbReference type="PROSITE" id="PS51724">
    <property type="entry name" value="SPOR"/>
    <property type="match status" value="1"/>
</dbReference>
<dbReference type="Gene3D" id="3.30.70.1070">
    <property type="entry name" value="Sporulation related repeat"/>
    <property type="match status" value="1"/>
</dbReference>
<feature type="domain" description="SPOR" evidence="1">
    <location>
        <begin position="223"/>
        <end position="300"/>
    </location>
</feature>
<evidence type="ECO:0000313" key="2">
    <source>
        <dbReference type="EMBL" id="PQJ75218.1"/>
    </source>
</evidence>
<dbReference type="InterPro" id="IPR007730">
    <property type="entry name" value="SPOR-like_dom"/>
</dbReference>
<name>A0A2S7WC66_9FLAO</name>
<evidence type="ECO:0000313" key="3">
    <source>
        <dbReference type="Proteomes" id="UP000237608"/>
    </source>
</evidence>
<dbReference type="Proteomes" id="UP000237608">
    <property type="component" value="Unassembled WGS sequence"/>
</dbReference>
<dbReference type="Pfam" id="PF18174">
    <property type="entry name" value="HU-CCDC81_bac_1"/>
    <property type="match status" value="1"/>
</dbReference>
<dbReference type="AlphaFoldDB" id="A0A2S7WC66"/>
<sequence length="301" mass="33741">MNLVTYIKDLLYRYDCVIVPDFGGFVTKRVSAKINENTHQFFPPSKQLSFNRNLNNNDGLLANYIASVENISFEKASNAIALSVIKWQNEIQTKPIDLEGIGVLKLNENRQIIFEPTVQVNFLTDAFGLNSFEALTIERHQKEVKKFIPQTTVKNKKGIPPFIKYAASAAILVALGVSLYSNYEATVQKEVFAKQQKALEKKIQTATFVISNPLPTIDLTVAKELPKPYHVVAGAFQIPENAERKVAQLKAEGHDASIIGVNKWGLTQVVFASFSDKNDATNYLYKIQKSTSKDAWLLIKN</sequence>
<dbReference type="GO" id="GO:0042834">
    <property type="term" value="F:peptidoglycan binding"/>
    <property type="evidence" value="ECO:0007669"/>
    <property type="project" value="InterPro"/>
</dbReference>
<dbReference type="InterPro" id="IPR040495">
    <property type="entry name" value="HU-CCDC81_bac_1"/>
</dbReference>
<gene>
    <name evidence="2" type="ORF">BTO13_08150</name>
</gene>
<dbReference type="SUPFAM" id="SSF110997">
    <property type="entry name" value="Sporulation related repeat"/>
    <property type="match status" value="1"/>
</dbReference>
<comment type="caution">
    <text evidence="2">The sequence shown here is derived from an EMBL/GenBank/DDBJ whole genome shotgun (WGS) entry which is preliminary data.</text>
</comment>
<dbReference type="OrthoDB" id="653949at2"/>